<sequence>MDMEERKSTGNTLLQCGATVLSLVAPFRRSDRGIAVESDFREKVLAGFDEMERLAFESRIAAGILRDAKYALAAFVDEAVLSSSWPGRLAWMSKPLQLEMFGDHLAGEGFYDKLNLLRQGGEGHVDLLELYYICLQLGFEGIYKIRGLEHLTALQVDLRSQIENYRGVVDPRLSPAGVPKVGMMARVRREIPCWVIGVSTVSVVFFTYLGYSLVVTNLMNESVSTITQSREAILRFVEKSPAAAVEREVRP</sequence>
<dbReference type="PATRIC" id="fig|1603606.3.peg.3506"/>
<dbReference type="STRING" id="1603606.DSOUD_3260"/>
<keyword evidence="4" id="KW-1185">Reference proteome</keyword>
<evidence type="ECO:0000259" key="2">
    <source>
        <dbReference type="Pfam" id="PF09850"/>
    </source>
</evidence>
<dbReference type="PANTHER" id="PTHR38033">
    <property type="entry name" value="MEMBRANE PROTEIN-RELATED"/>
    <property type="match status" value="1"/>
</dbReference>
<keyword evidence="1" id="KW-1133">Transmembrane helix</keyword>
<keyword evidence="1" id="KW-0812">Transmembrane</keyword>
<evidence type="ECO:0000313" key="3">
    <source>
        <dbReference type="EMBL" id="ALC17980.1"/>
    </source>
</evidence>
<dbReference type="AlphaFoldDB" id="A0A0M4DBZ5"/>
<dbReference type="InterPro" id="IPR017732">
    <property type="entry name" value="T4/T6SS_DotU"/>
</dbReference>
<proteinExistence type="predicted"/>
<dbReference type="InterPro" id="IPR038522">
    <property type="entry name" value="T4/T6SS_DotU_sf"/>
</dbReference>
<evidence type="ECO:0000256" key="1">
    <source>
        <dbReference type="SAM" id="Phobius"/>
    </source>
</evidence>
<dbReference type="KEGG" id="des:DSOUD_3260"/>
<evidence type="ECO:0000313" key="4">
    <source>
        <dbReference type="Proteomes" id="UP000057158"/>
    </source>
</evidence>
<dbReference type="Proteomes" id="UP000057158">
    <property type="component" value="Chromosome"/>
</dbReference>
<dbReference type="EMBL" id="CP010802">
    <property type="protein sequence ID" value="ALC17980.1"/>
    <property type="molecule type" value="Genomic_DNA"/>
</dbReference>
<organism evidence="3 4">
    <name type="scientific">Desulfuromonas soudanensis</name>
    <dbReference type="NCBI Taxonomy" id="1603606"/>
    <lineage>
        <taxon>Bacteria</taxon>
        <taxon>Pseudomonadati</taxon>
        <taxon>Thermodesulfobacteriota</taxon>
        <taxon>Desulfuromonadia</taxon>
        <taxon>Desulfuromonadales</taxon>
        <taxon>Desulfuromonadaceae</taxon>
        <taxon>Desulfuromonas</taxon>
    </lineage>
</organism>
<feature type="domain" description="Type IV / VI secretion system DotU" evidence="2">
    <location>
        <begin position="13"/>
        <end position="213"/>
    </location>
</feature>
<name>A0A0M4DBZ5_9BACT</name>
<keyword evidence="1" id="KW-0472">Membrane</keyword>
<dbReference type="Pfam" id="PF09850">
    <property type="entry name" value="DotU"/>
    <property type="match status" value="1"/>
</dbReference>
<gene>
    <name evidence="3" type="primary">tssL</name>
    <name evidence="3" type="ORF">DSOUD_3260</name>
</gene>
<dbReference type="NCBIfam" id="NF038228">
    <property type="entry name" value="IcmH_DotU_IVB"/>
    <property type="match status" value="1"/>
</dbReference>
<dbReference type="NCBIfam" id="TIGR03349">
    <property type="entry name" value="IV_VI_DotU"/>
    <property type="match status" value="1"/>
</dbReference>
<dbReference type="Gene3D" id="1.25.40.590">
    <property type="entry name" value="Type IV / VI secretion system, DotU"/>
    <property type="match status" value="1"/>
</dbReference>
<protein>
    <submittedName>
        <fullName evidence="3">Type VI secretion system inner membrane protein TssL</fullName>
    </submittedName>
</protein>
<reference evidence="3 4" key="1">
    <citation type="submission" date="2015-07" db="EMBL/GenBank/DDBJ databases">
        <title>Isolation and Genomic Characterization of a Novel Halophilic Metal-Reducing Deltaproteobacterium from the Deep Subsurface.</title>
        <authorList>
            <person name="Badalamenti J.P."/>
            <person name="Summers Z.M."/>
            <person name="Gralnick J.A."/>
            <person name="Bond D.R."/>
        </authorList>
    </citation>
    <scope>NUCLEOTIDE SEQUENCE [LARGE SCALE GENOMIC DNA]</scope>
    <source>
        <strain evidence="3 4">WTL</strain>
    </source>
</reference>
<feature type="transmembrane region" description="Helical" evidence="1">
    <location>
        <begin position="193"/>
        <end position="214"/>
    </location>
</feature>
<accession>A0A0M4DBZ5</accession>
<dbReference type="PANTHER" id="PTHR38033:SF1">
    <property type="entry name" value="DOTU FAMILY TYPE IV_VI SECRETION SYSTEM PROTEIN"/>
    <property type="match status" value="1"/>
</dbReference>